<organism evidence="6 7">
    <name type="scientific">Lasiosphaeria miniovina</name>
    <dbReference type="NCBI Taxonomy" id="1954250"/>
    <lineage>
        <taxon>Eukaryota</taxon>
        <taxon>Fungi</taxon>
        <taxon>Dikarya</taxon>
        <taxon>Ascomycota</taxon>
        <taxon>Pezizomycotina</taxon>
        <taxon>Sordariomycetes</taxon>
        <taxon>Sordariomycetidae</taxon>
        <taxon>Sordariales</taxon>
        <taxon>Lasiosphaeriaceae</taxon>
        <taxon>Lasiosphaeria</taxon>
    </lineage>
</organism>
<dbReference type="InterPro" id="IPR003593">
    <property type="entry name" value="AAA+_ATPase"/>
</dbReference>
<keyword evidence="6" id="KW-0378">Hydrolase</keyword>
<dbReference type="AlphaFoldDB" id="A0AA40DLA2"/>
<dbReference type="FunFam" id="3.40.50.300:FF:000216">
    <property type="entry name" value="Type VII secretion ATPase EccA"/>
    <property type="match status" value="1"/>
</dbReference>
<comment type="caution">
    <text evidence="6">The sequence shown here is derived from an EMBL/GenBank/DDBJ whole genome shotgun (WGS) entry which is preliminary data.</text>
</comment>
<proteinExistence type="inferred from homology"/>
<protein>
    <submittedName>
        <fullName evidence="6">P-loop containing nucleoside triphosphate hydrolase protein</fullName>
    </submittedName>
</protein>
<dbReference type="PRINTS" id="PR00819">
    <property type="entry name" value="CBXCFQXSUPER"/>
</dbReference>
<dbReference type="RefSeq" id="XP_060290872.1">
    <property type="nucleotide sequence ID" value="XM_060438811.1"/>
</dbReference>
<dbReference type="PANTHER" id="PTHR43392:SF2">
    <property type="entry name" value="AAA-TYPE ATPASE FAMILY PROTEIN _ ANKYRIN REPEAT FAMILY PROTEIN"/>
    <property type="match status" value="1"/>
</dbReference>
<feature type="region of interest" description="Disordered" evidence="4">
    <location>
        <begin position="969"/>
        <end position="1030"/>
    </location>
</feature>
<dbReference type="InterPro" id="IPR003959">
    <property type="entry name" value="ATPase_AAA_core"/>
</dbReference>
<feature type="compositionally biased region" description="Basic residues" evidence="4">
    <location>
        <begin position="1"/>
        <end position="16"/>
    </location>
</feature>
<evidence type="ECO:0000313" key="7">
    <source>
        <dbReference type="Proteomes" id="UP001172101"/>
    </source>
</evidence>
<evidence type="ECO:0000256" key="4">
    <source>
        <dbReference type="SAM" id="MobiDB-lite"/>
    </source>
</evidence>
<dbReference type="Proteomes" id="UP001172101">
    <property type="component" value="Unassembled WGS sequence"/>
</dbReference>
<comment type="similarity">
    <text evidence="1">Belongs to the CbxX/CfxQ family.</text>
</comment>
<gene>
    <name evidence="6" type="ORF">B0T26DRAFT_657788</name>
</gene>
<dbReference type="Gene3D" id="3.40.50.300">
    <property type="entry name" value="P-loop containing nucleotide triphosphate hydrolases"/>
    <property type="match status" value="3"/>
</dbReference>
<dbReference type="FunFam" id="1.10.8.60:FF:000160">
    <property type="entry name" value="WGS project CABT00000000 data, contig 2.55"/>
    <property type="match status" value="1"/>
</dbReference>
<dbReference type="GO" id="GO:0016887">
    <property type="term" value="F:ATP hydrolysis activity"/>
    <property type="evidence" value="ECO:0007669"/>
    <property type="project" value="InterPro"/>
</dbReference>
<feature type="domain" description="AAA+ ATPase" evidence="5">
    <location>
        <begin position="712"/>
        <end position="852"/>
    </location>
</feature>
<feature type="compositionally biased region" description="Low complexity" evidence="4">
    <location>
        <begin position="19"/>
        <end position="68"/>
    </location>
</feature>
<feature type="compositionally biased region" description="Basic and acidic residues" evidence="4">
    <location>
        <begin position="969"/>
        <end position="1018"/>
    </location>
</feature>
<feature type="region of interest" description="Disordered" evidence="4">
    <location>
        <begin position="1"/>
        <end position="92"/>
    </location>
</feature>
<keyword evidence="7" id="KW-1185">Reference proteome</keyword>
<dbReference type="InterPro" id="IPR027417">
    <property type="entry name" value="P-loop_NTPase"/>
</dbReference>
<dbReference type="EMBL" id="JAUIRO010000008">
    <property type="protein sequence ID" value="KAK0704013.1"/>
    <property type="molecule type" value="Genomic_DNA"/>
</dbReference>
<dbReference type="SMART" id="SM00382">
    <property type="entry name" value="AAA"/>
    <property type="match status" value="3"/>
</dbReference>
<dbReference type="InterPro" id="IPR050773">
    <property type="entry name" value="CbxX/CfxQ_RuBisCO_ESX"/>
</dbReference>
<dbReference type="InterPro" id="IPR041627">
    <property type="entry name" value="AAA_lid_6"/>
</dbReference>
<evidence type="ECO:0000256" key="2">
    <source>
        <dbReference type="ARBA" id="ARBA00022741"/>
    </source>
</evidence>
<dbReference type="GO" id="GO:0005524">
    <property type="term" value="F:ATP binding"/>
    <property type="evidence" value="ECO:0007669"/>
    <property type="project" value="UniProtKB-KW"/>
</dbReference>
<evidence type="ECO:0000256" key="3">
    <source>
        <dbReference type="ARBA" id="ARBA00022840"/>
    </source>
</evidence>
<reference evidence="6" key="1">
    <citation type="submission" date="2023-06" db="EMBL/GenBank/DDBJ databases">
        <title>Genome-scale phylogeny and comparative genomics of the fungal order Sordariales.</title>
        <authorList>
            <consortium name="Lawrence Berkeley National Laboratory"/>
            <person name="Hensen N."/>
            <person name="Bonometti L."/>
            <person name="Westerberg I."/>
            <person name="Brannstrom I.O."/>
            <person name="Guillou S."/>
            <person name="Cros-Aarteil S."/>
            <person name="Calhoun S."/>
            <person name="Haridas S."/>
            <person name="Kuo A."/>
            <person name="Mondo S."/>
            <person name="Pangilinan J."/>
            <person name="Riley R."/>
            <person name="LaButti K."/>
            <person name="Andreopoulos B."/>
            <person name="Lipzen A."/>
            <person name="Chen C."/>
            <person name="Yanf M."/>
            <person name="Daum C."/>
            <person name="Ng V."/>
            <person name="Clum A."/>
            <person name="Steindorff A."/>
            <person name="Ohm R."/>
            <person name="Martin F."/>
            <person name="Silar P."/>
            <person name="Natvig D."/>
            <person name="Lalanne C."/>
            <person name="Gautier V."/>
            <person name="Ament-velasquez S.L."/>
            <person name="Kruys A."/>
            <person name="Hutchinson M.I."/>
            <person name="Powell A.J."/>
            <person name="Barry K."/>
            <person name="Miller A.N."/>
            <person name="Grigoriev I.V."/>
            <person name="Debuchy R."/>
            <person name="Gladieux P."/>
            <person name="Thoren M.H."/>
            <person name="Johannesson H."/>
        </authorList>
    </citation>
    <scope>NUCLEOTIDE SEQUENCE</scope>
    <source>
        <strain evidence="6">SMH2392-1A</strain>
    </source>
</reference>
<dbReference type="InterPro" id="IPR000641">
    <property type="entry name" value="CbxX/CfxQ"/>
</dbReference>
<evidence type="ECO:0000313" key="6">
    <source>
        <dbReference type="EMBL" id="KAK0704013.1"/>
    </source>
</evidence>
<evidence type="ECO:0000259" key="5">
    <source>
        <dbReference type="SMART" id="SM00382"/>
    </source>
</evidence>
<accession>A0AA40DLA2</accession>
<dbReference type="PANTHER" id="PTHR43392">
    <property type="entry name" value="AAA-TYPE ATPASE FAMILY PROTEIN / ANKYRIN REPEAT FAMILY PROTEIN"/>
    <property type="match status" value="1"/>
</dbReference>
<dbReference type="CDD" id="cd00009">
    <property type="entry name" value="AAA"/>
    <property type="match status" value="3"/>
</dbReference>
<dbReference type="SUPFAM" id="SSF52540">
    <property type="entry name" value="P-loop containing nucleoside triphosphate hydrolases"/>
    <property type="match status" value="3"/>
</dbReference>
<dbReference type="Pfam" id="PF00004">
    <property type="entry name" value="AAA"/>
    <property type="match status" value="3"/>
</dbReference>
<dbReference type="GeneID" id="85322081"/>
<dbReference type="Gene3D" id="1.10.8.60">
    <property type="match status" value="2"/>
</dbReference>
<sequence>MAGKAPRKKSSRRRRNSLASSSSSSSSSSDSSSSSSSSDSSSSDSDSDSDSASASASDTKSTKSSAKSARGRRCANPFPHQTSAAAQEWKRRKRDFGDKNKVIDKLMKYEGLDEVKQQFIDIAAKAELAKVQGRRLRAHERFNAVFQGNPGTGKTTVARLYAALLRSVRLLKSDTVKEMSGTEIGMSDARETKTKIDDLLDDGGGVLFVDEAYQLTASYAGGSGRQALDVILTAMENNIGKLAVVFVGYRDEMEAFHEHNPGLASRIPYALDFADFSDGQLWKMFCDNLRAQFKGRMRVEGGLDGLYVRIAIRRLAQARGRRGFGNARAVQNLLARISGRQAQRLAREQLARGKKGKKKDCFMLTTEDLIGPDPVDAVRASPAWAELQALVGLEAVKDSARSMMRMIQLNYRRELDELKPLTFPLNQVFVGAPGTGKTTVAKLYGRILADLGLLSRGDVVMKNPSDFMGSCLGESENKTRRILDATVGKVLVIDEAYMLDAGSGDTGSNQQRKDSFKSDVIDTMVAVVQGTPGEDRCIILVGYEDKITDMFRNVNPGLARRFPISRPFRFDNFSLAQLELILAKKLGEQDLRATPAALAAARAVFERGLMRPDFTNAGEVDSALAAAKMNYEMRQSKAGASGVVDGLLEPQDFDKDFARGGAASAAAAAASEAVYRATLQGLVHDTIIDKLAGYQRRCANAHRQGLDPRKLVPTNFVFSGHAGTGKTTAAQHMGRLFYDMGFLATADVVECTATDLIGQYIGQTAPKARRQLEQGLGKVLIVDDAPRLAPQGGAHFAAEALDELVHFLNRPAHAGRVVVVLAGDVEGMQALLARQPALAGLFTEHVVFDHIPPADCLAMLERELARSHVAVEAGALANAASPANRDAESLLRTLQTLPGWSNARDVKQLAQRVLGAYLETAPAPAEAAEDVVDVDVVDVEGEAATARRVPADVVLVSLRGLVEERQARAAKAKAEPGKKTEERADQEPAVAYREDEQTKTEIHTTHKVNEAKHDHREEEESQAGGKKMQDVQQALRAMGRCVMGFAWHREGSGWQCDGGSHFVTDAELSKYMG</sequence>
<feature type="domain" description="AAA+ ATPase" evidence="5">
    <location>
        <begin position="140"/>
        <end position="273"/>
    </location>
</feature>
<evidence type="ECO:0000256" key="1">
    <source>
        <dbReference type="ARBA" id="ARBA00010378"/>
    </source>
</evidence>
<name>A0AA40DLA2_9PEZI</name>
<keyword evidence="3" id="KW-0067">ATP-binding</keyword>
<keyword evidence="2" id="KW-0547">Nucleotide-binding</keyword>
<feature type="domain" description="AAA+ ATPase" evidence="5">
    <location>
        <begin position="423"/>
        <end position="568"/>
    </location>
</feature>
<dbReference type="Pfam" id="PF17866">
    <property type="entry name" value="AAA_lid_6"/>
    <property type="match status" value="1"/>
</dbReference>